<reference evidence="2 3" key="1">
    <citation type="journal article" date="2022" name="G3 (Bethesda)">
        <title>Whole-genome sequence and methylome profiling of the almond [Prunus dulcis (Mill.) D.A. Webb] cultivar 'Nonpareil'.</title>
        <authorList>
            <person name="D'Amico-Willman K.M."/>
            <person name="Ouma W.Z."/>
            <person name="Meulia T."/>
            <person name="Sideli G.M."/>
            <person name="Gradziel T.M."/>
            <person name="Fresnedo-Ramirez J."/>
        </authorList>
    </citation>
    <scope>NUCLEOTIDE SEQUENCE [LARGE SCALE GENOMIC DNA]</scope>
    <source>
        <strain evidence="2">Clone GOH B32 T37-40</strain>
    </source>
</reference>
<proteinExistence type="predicted"/>
<organism evidence="2 3">
    <name type="scientific">Prunus dulcis</name>
    <name type="common">Almond</name>
    <name type="synonym">Amygdalus dulcis</name>
    <dbReference type="NCBI Taxonomy" id="3755"/>
    <lineage>
        <taxon>Eukaryota</taxon>
        <taxon>Viridiplantae</taxon>
        <taxon>Streptophyta</taxon>
        <taxon>Embryophyta</taxon>
        <taxon>Tracheophyta</taxon>
        <taxon>Spermatophyta</taxon>
        <taxon>Magnoliopsida</taxon>
        <taxon>eudicotyledons</taxon>
        <taxon>Gunneridae</taxon>
        <taxon>Pentapetalae</taxon>
        <taxon>rosids</taxon>
        <taxon>fabids</taxon>
        <taxon>Rosales</taxon>
        <taxon>Rosaceae</taxon>
        <taxon>Amygdaloideae</taxon>
        <taxon>Amygdaleae</taxon>
        <taxon>Prunus</taxon>
    </lineage>
</organism>
<protein>
    <recommendedName>
        <fullName evidence="1">Retrovirus-related Pol polyprotein from transposon TNT 1-94-like beta-barrel domain-containing protein</fullName>
    </recommendedName>
</protein>
<comment type="caution">
    <text evidence="2">The sequence shown here is derived from an EMBL/GenBank/DDBJ whole genome shotgun (WGS) entry which is preliminary data.</text>
</comment>
<dbReference type="Proteomes" id="UP001054821">
    <property type="component" value="Chromosome 8"/>
</dbReference>
<dbReference type="EMBL" id="JAJFAZ020000008">
    <property type="protein sequence ID" value="KAI5312174.1"/>
    <property type="molecule type" value="Genomic_DNA"/>
</dbReference>
<sequence>MGDNPIVGYVVANSANLCASGSILCIGSNTWIIDTGASDHITYDAKFFDELSSNTHDPYITSVDGLPTPITGEGTISLTHTLSLSRALLVPTIHCNLLFVGRLLDTLNAYATFYSTHCSFQDLKNHETIWHEFCTIVSTQFQAQARVKVFRIDNGGEYVNNTFAYFFRAQGRKQSVTLEKEIGRHSLKLKMVLSMKKGAIDIWNSTG</sequence>
<dbReference type="AlphaFoldDB" id="A0AAD4YKI9"/>
<dbReference type="InterPro" id="IPR054722">
    <property type="entry name" value="PolX-like_BBD"/>
</dbReference>
<feature type="domain" description="Retrovirus-related Pol polyprotein from transposon TNT 1-94-like beta-barrel" evidence="1">
    <location>
        <begin position="31"/>
        <end position="104"/>
    </location>
</feature>
<name>A0AAD4YKI9_PRUDU</name>
<evidence type="ECO:0000313" key="2">
    <source>
        <dbReference type="EMBL" id="KAI5312174.1"/>
    </source>
</evidence>
<keyword evidence="3" id="KW-1185">Reference proteome</keyword>
<accession>A0AAD4YKI9</accession>
<gene>
    <name evidence="2" type="ORF">L3X38_041347</name>
</gene>
<evidence type="ECO:0000259" key="1">
    <source>
        <dbReference type="Pfam" id="PF22936"/>
    </source>
</evidence>
<evidence type="ECO:0000313" key="3">
    <source>
        <dbReference type="Proteomes" id="UP001054821"/>
    </source>
</evidence>
<dbReference type="Pfam" id="PF22936">
    <property type="entry name" value="Pol_BBD"/>
    <property type="match status" value="1"/>
</dbReference>